<evidence type="ECO:0000313" key="6">
    <source>
        <dbReference type="EMBL" id="PHQ40420.1"/>
    </source>
</evidence>
<evidence type="ECO:0000313" key="7">
    <source>
        <dbReference type="Proteomes" id="UP000222824"/>
    </source>
</evidence>
<feature type="region of interest" description="Disordered" evidence="3">
    <location>
        <begin position="162"/>
        <end position="205"/>
    </location>
</feature>
<feature type="domain" description="AAA+ ATPase" evidence="5">
    <location>
        <begin position="254"/>
        <end position="394"/>
    </location>
</feature>
<dbReference type="InterPro" id="IPR003959">
    <property type="entry name" value="ATPase_AAA_core"/>
</dbReference>
<evidence type="ECO:0000259" key="5">
    <source>
        <dbReference type="SMART" id="SM00382"/>
    </source>
</evidence>
<dbReference type="InterPro" id="IPR000641">
    <property type="entry name" value="CbxX/CfxQ"/>
</dbReference>
<dbReference type="Pfam" id="PF00004">
    <property type="entry name" value="AAA"/>
    <property type="match status" value="1"/>
</dbReference>
<organism evidence="6 7">
    <name type="scientific">Halorubrum persicum</name>
    <dbReference type="NCBI Taxonomy" id="1383844"/>
    <lineage>
        <taxon>Archaea</taxon>
        <taxon>Methanobacteriati</taxon>
        <taxon>Methanobacteriota</taxon>
        <taxon>Stenosarchaea group</taxon>
        <taxon>Halobacteria</taxon>
        <taxon>Halobacteriales</taxon>
        <taxon>Haloferacaceae</taxon>
        <taxon>Halorubrum</taxon>
    </lineage>
</organism>
<keyword evidence="7" id="KW-1185">Reference proteome</keyword>
<comment type="caution">
    <text evidence="6">The sequence shown here is derived from an EMBL/GenBank/DDBJ whole genome shotgun (WGS) entry which is preliminary data.</text>
</comment>
<dbReference type="PANTHER" id="PTHR23077">
    <property type="entry name" value="AAA-FAMILY ATPASE"/>
    <property type="match status" value="1"/>
</dbReference>
<dbReference type="CDD" id="cd19481">
    <property type="entry name" value="RecA-like_protease"/>
    <property type="match status" value="1"/>
</dbReference>
<name>A0A2G1WN45_9EURY</name>
<feature type="compositionally biased region" description="Basic and acidic residues" evidence="3">
    <location>
        <begin position="182"/>
        <end position="205"/>
    </location>
</feature>
<keyword evidence="1" id="KW-0547">Nucleotide-binding</keyword>
<dbReference type="EMBL" id="NHOA01000008">
    <property type="protein sequence ID" value="PHQ40420.1"/>
    <property type="molecule type" value="Genomic_DNA"/>
</dbReference>
<dbReference type="InterPro" id="IPR050168">
    <property type="entry name" value="AAA_ATPase_domain"/>
</dbReference>
<feature type="transmembrane region" description="Helical" evidence="4">
    <location>
        <begin position="85"/>
        <end position="106"/>
    </location>
</feature>
<evidence type="ECO:0000256" key="2">
    <source>
        <dbReference type="ARBA" id="ARBA00022840"/>
    </source>
</evidence>
<dbReference type="Pfam" id="PF17862">
    <property type="entry name" value="AAA_lid_3"/>
    <property type="match status" value="1"/>
</dbReference>
<dbReference type="Proteomes" id="UP000222824">
    <property type="component" value="Unassembled WGS sequence"/>
</dbReference>
<evidence type="ECO:0000256" key="4">
    <source>
        <dbReference type="SAM" id="Phobius"/>
    </source>
</evidence>
<feature type="transmembrane region" description="Helical" evidence="4">
    <location>
        <begin position="41"/>
        <end position="65"/>
    </location>
</feature>
<dbReference type="InterPro" id="IPR027417">
    <property type="entry name" value="P-loop_NTPase"/>
</dbReference>
<evidence type="ECO:0000256" key="3">
    <source>
        <dbReference type="SAM" id="MobiDB-lite"/>
    </source>
</evidence>
<protein>
    <recommendedName>
        <fullName evidence="5">AAA+ ATPase domain-containing protein</fullName>
    </recommendedName>
</protein>
<dbReference type="SUPFAM" id="SSF52540">
    <property type="entry name" value="P-loop containing nucleoside triphosphate hydrolases"/>
    <property type="match status" value="1"/>
</dbReference>
<sequence>MKSTLSGVLACTTEALLVAVTVLTGHSVVQTQLLNPWFGGVLWPMSVAGATLVIFAVAIMVLLVLWGVLEEIASLELLGQSTHTLVGGAGLVGTGLSTLRITTNWILNSGADPTPSELTAVVLIAGPIAYVSYRLAKLQQMPSPATHEEQLDPEYVRAKTMQWATEEQVDRQPSPKSPTTARDPHKIREDFRSDNRSTQNERTDLTELDFDWTTDTGVEFEDVGGMEELKTELKRDVMIPLTTQRKKAEALGISPSNIIFHGPPGTGKTFLAKALATEIGLPFVKLSGGDVQSKWINESSQKVKALFEEAKAVAEEAGGAVVFFDELDSVLKDRGAGQAHEEDTKVVNEFLNRLENTGKHNIVFIGSTNRLESLDEAGIRSGRIDKKIHIGIPGCDARASILQAQLADRPHRLSEDQIRTIAERTNEMTAADLASLVDDAARNSLFRKGEAKITEEDVQQALID</sequence>
<accession>A0A2G1WN45</accession>
<keyword evidence="4" id="KW-1133">Transmembrane helix</keyword>
<dbReference type="SMART" id="SM00382">
    <property type="entry name" value="AAA"/>
    <property type="match status" value="1"/>
</dbReference>
<dbReference type="InterPro" id="IPR003593">
    <property type="entry name" value="AAA+_ATPase"/>
</dbReference>
<dbReference type="PRINTS" id="PR00819">
    <property type="entry name" value="CBXCFQXSUPER"/>
</dbReference>
<dbReference type="PANTHER" id="PTHR23077:SF198">
    <property type="entry name" value="ATP-DEPENDENT ZINC METALLOPROTEASE FTSH"/>
    <property type="match status" value="1"/>
</dbReference>
<dbReference type="InterPro" id="IPR041569">
    <property type="entry name" value="AAA_lid_3"/>
</dbReference>
<dbReference type="GO" id="GO:0005524">
    <property type="term" value="F:ATP binding"/>
    <property type="evidence" value="ECO:0007669"/>
    <property type="project" value="UniProtKB-KW"/>
</dbReference>
<dbReference type="GO" id="GO:0016887">
    <property type="term" value="F:ATP hydrolysis activity"/>
    <property type="evidence" value="ECO:0007669"/>
    <property type="project" value="InterPro"/>
</dbReference>
<dbReference type="Gene3D" id="3.40.50.300">
    <property type="entry name" value="P-loop containing nucleotide triphosphate hydrolases"/>
    <property type="match status" value="1"/>
</dbReference>
<dbReference type="AlphaFoldDB" id="A0A2G1WN45"/>
<keyword evidence="4" id="KW-0472">Membrane</keyword>
<gene>
    <name evidence="6" type="ORF">DJ69_01180</name>
</gene>
<evidence type="ECO:0000256" key="1">
    <source>
        <dbReference type="ARBA" id="ARBA00022741"/>
    </source>
</evidence>
<keyword evidence="2" id="KW-0067">ATP-binding</keyword>
<proteinExistence type="predicted"/>
<dbReference type="Gene3D" id="1.10.8.60">
    <property type="match status" value="1"/>
</dbReference>
<reference evidence="6 7" key="1">
    <citation type="journal article" date="2014" name="Front. Microbiol.">
        <title>Population and genomic analysis of the genus Halorubrum.</title>
        <authorList>
            <person name="Fullmer M.S."/>
            <person name="Soucy S.M."/>
            <person name="Swithers K.S."/>
            <person name="Makkay A.M."/>
            <person name="Wheeler R."/>
            <person name="Ventosa A."/>
            <person name="Gogarten J.P."/>
            <person name="Papke R.T."/>
        </authorList>
    </citation>
    <scope>NUCLEOTIDE SEQUENCE [LARGE SCALE GENOMIC DNA]</scope>
    <source>
        <strain evidence="6 7">C49</strain>
    </source>
</reference>
<feature type="transmembrane region" description="Helical" evidence="4">
    <location>
        <begin position="118"/>
        <end position="136"/>
    </location>
</feature>
<keyword evidence="4" id="KW-0812">Transmembrane</keyword>